<reference evidence="16" key="2">
    <citation type="submission" date="2025-08" db="UniProtKB">
        <authorList>
            <consortium name="Ensembl"/>
        </authorList>
    </citation>
    <scope>IDENTIFICATION</scope>
</reference>
<evidence type="ECO:0000256" key="12">
    <source>
        <dbReference type="SAM" id="MobiDB-lite"/>
    </source>
</evidence>
<keyword evidence="10" id="KW-0968">Cytoplasmic vesicle</keyword>
<evidence type="ECO:0000313" key="17">
    <source>
        <dbReference type="Proteomes" id="UP000694558"/>
    </source>
</evidence>
<dbReference type="GO" id="GO:0046872">
    <property type="term" value="F:metal ion binding"/>
    <property type="evidence" value="ECO:0007669"/>
    <property type="project" value="UniProtKB-KW"/>
</dbReference>
<evidence type="ECO:0000256" key="11">
    <source>
        <dbReference type="ARBA" id="ARBA00034103"/>
    </source>
</evidence>
<dbReference type="Pfam" id="PF00169">
    <property type="entry name" value="PH"/>
    <property type="match status" value="1"/>
</dbReference>
<keyword evidence="5" id="KW-0106">Calcium</keyword>
<feature type="domain" description="MHD1" evidence="15">
    <location>
        <begin position="874"/>
        <end position="1055"/>
    </location>
</feature>
<feature type="domain" description="PH" evidence="13">
    <location>
        <begin position="483"/>
        <end position="586"/>
    </location>
</feature>
<evidence type="ECO:0000256" key="1">
    <source>
        <dbReference type="ARBA" id="ARBA00004156"/>
    </source>
</evidence>
<dbReference type="Proteomes" id="UP000694558">
    <property type="component" value="Chromosome 6"/>
</dbReference>
<dbReference type="FunFam" id="2.30.29.30:FF:000007">
    <property type="entry name" value="Calcium-dependent secretion activator 2 isoform B"/>
    <property type="match status" value="1"/>
</dbReference>
<dbReference type="Pfam" id="PF25341">
    <property type="entry name" value="C2_CAPS"/>
    <property type="match status" value="1"/>
</dbReference>
<dbReference type="GO" id="GO:0098978">
    <property type="term" value="C:glutamatergic synapse"/>
    <property type="evidence" value="ECO:0007669"/>
    <property type="project" value="TreeGrafter"/>
</dbReference>
<dbReference type="GO" id="GO:0008289">
    <property type="term" value="F:lipid binding"/>
    <property type="evidence" value="ECO:0007669"/>
    <property type="project" value="UniProtKB-KW"/>
</dbReference>
<dbReference type="GO" id="GO:0098793">
    <property type="term" value="C:presynapse"/>
    <property type="evidence" value="ECO:0007669"/>
    <property type="project" value="GOC"/>
</dbReference>
<dbReference type="PROSITE" id="PS50003">
    <property type="entry name" value="PH_DOMAIN"/>
    <property type="match status" value="1"/>
</dbReference>
<dbReference type="PANTHER" id="PTHR12166:SF6">
    <property type="entry name" value="CALCIUM-DEPENDENT SECRETION ACTIVATOR 1"/>
    <property type="match status" value="1"/>
</dbReference>
<protein>
    <submittedName>
        <fullName evidence="16">Ca2+-dependent activator protein for secretion b</fullName>
    </submittedName>
</protein>
<evidence type="ECO:0000313" key="16">
    <source>
        <dbReference type="Ensembl" id="ENSSMAP00000029461.2"/>
    </source>
</evidence>
<dbReference type="PROSITE" id="PS50004">
    <property type="entry name" value="C2"/>
    <property type="match status" value="1"/>
</dbReference>
<dbReference type="InterPro" id="IPR001849">
    <property type="entry name" value="PH_domain"/>
</dbReference>
<dbReference type="InterPro" id="IPR033227">
    <property type="entry name" value="CAPS"/>
</dbReference>
<dbReference type="Gene3D" id="2.30.29.30">
    <property type="entry name" value="Pleckstrin-homology domain (PH domain)/Phosphotyrosine-binding domain (PTB)"/>
    <property type="match status" value="1"/>
</dbReference>
<dbReference type="CDD" id="cd01234">
    <property type="entry name" value="PH_CADPS"/>
    <property type="match status" value="1"/>
</dbReference>
<keyword evidence="7" id="KW-0770">Synapse</keyword>
<dbReference type="PANTHER" id="PTHR12166">
    <property type="entry name" value="CALCIUM-DEPENDENT SECRETION ACTIVATOR"/>
    <property type="match status" value="1"/>
</dbReference>
<dbReference type="Ensembl" id="ENSSMAT00000029824.2">
    <property type="protein sequence ID" value="ENSSMAP00000029461.2"/>
    <property type="gene ID" value="ENSSMAG00000017781.2"/>
</dbReference>
<proteinExistence type="predicted"/>
<feature type="compositionally biased region" description="Acidic residues" evidence="12">
    <location>
        <begin position="1"/>
        <end position="19"/>
    </location>
</feature>
<dbReference type="GO" id="GO:0045921">
    <property type="term" value="P:positive regulation of exocytosis"/>
    <property type="evidence" value="ECO:0007669"/>
    <property type="project" value="TreeGrafter"/>
</dbReference>
<dbReference type="SMART" id="SM01145">
    <property type="entry name" value="DUF1041"/>
    <property type="match status" value="1"/>
</dbReference>
<dbReference type="GeneTree" id="ENSGT00590000083094"/>
<evidence type="ECO:0000256" key="6">
    <source>
        <dbReference type="ARBA" id="ARBA00022927"/>
    </source>
</evidence>
<dbReference type="SMART" id="SM00233">
    <property type="entry name" value="PH"/>
    <property type="match status" value="1"/>
</dbReference>
<evidence type="ECO:0000256" key="9">
    <source>
        <dbReference type="ARBA" id="ARBA00023136"/>
    </source>
</evidence>
<evidence type="ECO:0000256" key="2">
    <source>
        <dbReference type="ARBA" id="ARBA00022448"/>
    </source>
</evidence>
<name>A0A8D3B6X6_SCOMX</name>
<dbReference type="GO" id="GO:1990504">
    <property type="term" value="P:dense core granule exocytosis"/>
    <property type="evidence" value="ECO:0007669"/>
    <property type="project" value="InterPro"/>
</dbReference>
<evidence type="ECO:0000256" key="3">
    <source>
        <dbReference type="ARBA" id="ARBA00022483"/>
    </source>
</evidence>
<dbReference type="InterPro" id="IPR057457">
    <property type="entry name" value="CAPS_C2"/>
</dbReference>
<evidence type="ECO:0000259" key="13">
    <source>
        <dbReference type="PROSITE" id="PS50003"/>
    </source>
</evidence>
<evidence type="ECO:0000259" key="14">
    <source>
        <dbReference type="PROSITE" id="PS50004"/>
    </source>
</evidence>
<keyword evidence="8" id="KW-0446">Lipid-binding</keyword>
<feature type="domain" description="C2" evidence="14">
    <location>
        <begin position="342"/>
        <end position="460"/>
    </location>
</feature>
<keyword evidence="2" id="KW-0813">Transport</keyword>
<keyword evidence="9" id="KW-0472">Membrane</keyword>
<dbReference type="InterPro" id="IPR014770">
    <property type="entry name" value="Munc13_1"/>
</dbReference>
<dbReference type="InterPro" id="IPR010439">
    <property type="entry name" value="MUN_dom"/>
</dbReference>
<dbReference type="PROSITE" id="PS51258">
    <property type="entry name" value="MHD1"/>
    <property type="match status" value="1"/>
</dbReference>
<organism evidence="16 17">
    <name type="scientific">Scophthalmus maximus</name>
    <name type="common">Turbot</name>
    <name type="synonym">Psetta maxima</name>
    <dbReference type="NCBI Taxonomy" id="52904"/>
    <lineage>
        <taxon>Eukaryota</taxon>
        <taxon>Metazoa</taxon>
        <taxon>Chordata</taxon>
        <taxon>Craniata</taxon>
        <taxon>Vertebrata</taxon>
        <taxon>Euteleostomi</taxon>
        <taxon>Actinopterygii</taxon>
        <taxon>Neopterygii</taxon>
        <taxon>Teleostei</taxon>
        <taxon>Neoteleostei</taxon>
        <taxon>Acanthomorphata</taxon>
        <taxon>Carangaria</taxon>
        <taxon>Pleuronectiformes</taxon>
        <taxon>Pleuronectoidei</taxon>
        <taxon>Scophthalmidae</taxon>
        <taxon>Scophthalmus</taxon>
    </lineage>
</organism>
<dbReference type="Pfam" id="PF06292">
    <property type="entry name" value="MUN"/>
    <property type="match status" value="1"/>
</dbReference>
<dbReference type="InterPro" id="IPR000008">
    <property type="entry name" value="C2_dom"/>
</dbReference>
<dbReference type="GO" id="GO:0016079">
    <property type="term" value="P:synaptic vesicle exocytosis"/>
    <property type="evidence" value="ECO:0007669"/>
    <property type="project" value="InterPro"/>
</dbReference>
<accession>A0A8D3B6X6</accession>
<feature type="region of interest" description="Disordered" evidence="12">
    <location>
        <begin position="1"/>
        <end position="78"/>
    </location>
</feature>
<evidence type="ECO:0000259" key="15">
    <source>
        <dbReference type="PROSITE" id="PS51258"/>
    </source>
</evidence>
<keyword evidence="4" id="KW-0479">Metal-binding</keyword>
<comment type="subcellular location">
    <subcellularLocation>
        <location evidence="1">Cytoplasmic vesicle membrane</location>
    </subcellularLocation>
    <subcellularLocation>
        <location evidence="11">Synapse</location>
    </subcellularLocation>
</comment>
<evidence type="ECO:0000256" key="10">
    <source>
        <dbReference type="ARBA" id="ARBA00023329"/>
    </source>
</evidence>
<gene>
    <name evidence="16" type="primary">cadpsb</name>
</gene>
<dbReference type="SUPFAM" id="SSF50729">
    <property type="entry name" value="PH domain-like"/>
    <property type="match status" value="1"/>
</dbReference>
<evidence type="ECO:0000256" key="7">
    <source>
        <dbReference type="ARBA" id="ARBA00023018"/>
    </source>
</evidence>
<evidence type="ECO:0000256" key="5">
    <source>
        <dbReference type="ARBA" id="ARBA00022837"/>
    </source>
</evidence>
<dbReference type="InterPro" id="IPR011993">
    <property type="entry name" value="PH-like_dom_sf"/>
</dbReference>
<reference evidence="16" key="1">
    <citation type="submission" date="2023-05" db="EMBL/GenBank/DDBJ databases">
        <title>High-quality long-read genome of Scophthalmus maximus.</title>
        <authorList>
            <person name="Lien S."/>
            <person name="Martinez P."/>
        </authorList>
    </citation>
    <scope>NUCLEOTIDE SEQUENCE [LARGE SCALE GENOMIC DNA]</scope>
</reference>
<sequence length="1306" mass="148957">MLDPSSSEEESDGIVEEESKEAMAPQAGTRISPSRTSESSGGLAPSSSSRSGARPTSPSPSAASEEKEDLEKMQREEDDRKKKLQLYVFVMRCVAYPFNAKQPTDMARRQQKITKQQLQQTKDRFQAFLNGDTQIVADEAFINAVQSYYEVFLKSDRVAKMVQSGGFSANDIREVFKRHIEKRVRSLPEIDGLSKETVLSSWMAKFDTIYRGDEDPRKAQQRMTASAASELILSKDQLYEMFQNILGIKKFEHQLLYQACQLDNLDEQAAQIRRELDGRLQMADQIARFPKFVSKEMEAMYIEELKSSVNQLMANLESMPVSKGGEFKLQKLKRGHNTSIIDMGQEDENTLSKSDVVLSFTLEVVIMEVVGLKSLAPNRIVYCTMEVEGGEKLQTDQAEASKPTWGTQGDFTTTHPLPAVKVKLFTESTGVLALEDKELGRVVLHPTPNSPKQSELHKMTVTKACPDQDLKIKLAIRMDKPQNMKHCGYLWAFGKNVWKRWKKRFFVLVQVSQYTFAMCSYREKKSEPQELLQLDGYTVDYSDPQPGLDGGRTFFNAVKEGDTVIFASDDEQDRILWVQAMYRATGQSHKPVPPTQVQKLNSKGGASHADTYADRAQKHGMDEFISANPCSFDHASLFEMVQRLTLDHRLNDTFCCLGWFSPGQVFVLDEYCARNGVRGCHRHLCYLRDLLERAESGAIIDPTLLHYSFAFCASHVHGNRPDGLSTVKVDEKERFEDIKERLRVILENQIVNFRYFFPFGRPEGALKATLSLLERVLMKDIVTPVPPEEVKGVIRKCLEQAAQLNYQRIKEYAKIEENVGGLVTPAKKLEETIRLAELVIEVLQQNQEHHAEAFAWWTDLMVEHAETFLALYAIDMDAALEIQSPESWDSFPLFQLLNDFLRTDYHLCNGKFHKHLQDLYAPLVVRYVDLMESSIAQSIHKGFERESWEPVNNLPNVNLPNVNLQIPKVPNLPVPVAGLSVNLPQMPSFSTPSWMAAIYDSDNGSGTSEDLFWKLDALQTFIRDLHWPEEEFAKHLESRIQLMSSNMIENCVKRGRMTDRSRNTLRMAFESKLTKSSKSTDFRISPTLCTMFNVMVDAKDQSAKLCAMEMGQEKQFHSQIDELIEESVKDMIQLLVAKFVAILESVLAKISRYDEGTLFSSFLSFTVKAASKYVDVPKPGMDVADGYVTFVRHSQDILRDKVNEEVYIERLFDQWYTATMNLLGTWLTERMDQQLHVYQLKILIRITKKKYRDFRLQGVLDSTLNSKMYDTVRNRLTLEEATASVREGGMQGISMKDSDEEDEEDD</sequence>
<keyword evidence="3" id="KW-0268">Exocytosis</keyword>
<dbReference type="GO" id="GO:0015031">
    <property type="term" value="P:protein transport"/>
    <property type="evidence" value="ECO:0007669"/>
    <property type="project" value="UniProtKB-KW"/>
</dbReference>
<evidence type="ECO:0000256" key="8">
    <source>
        <dbReference type="ARBA" id="ARBA00023121"/>
    </source>
</evidence>
<feature type="compositionally biased region" description="Basic and acidic residues" evidence="12">
    <location>
        <begin position="69"/>
        <end position="78"/>
    </location>
</feature>
<keyword evidence="6" id="KW-0653">Protein transport</keyword>
<evidence type="ECO:0000256" key="4">
    <source>
        <dbReference type="ARBA" id="ARBA00022723"/>
    </source>
</evidence>
<feature type="compositionally biased region" description="Low complexity" evidence="12">
    <location>
        <begin position="36"/>
        <end position="63"/>
    </location>
</feature>
<dbReference type="GO" id="GO:0030659">
    <property type="term" value="C:cytoplasmic vesicle membrane"/>
    <property type="evidence" value="ECO:0007669"/>
    <property type="project" value="UniProtKB-SubCell"/>
</dbReference>